<gene>
    <name evidence="1" type="ORF">J6I44_19405</name>
</gene>
<accession>A0ABT3PT50</accession>
<proteinExistence type="predicted"/>
<reference evidence="1 2" key="1">
    <citation type="submission" date="2021-03" db="EMBL/GenBank/DDBJ databases">
        <title>Aliifodinibius sp. nov., a new bacterium isolated from saline soil.</title>
        <authorList>
            <person name="Galisteo C."/>
            <person name="De La Haba R."/>
            <person name="Sanchez-Porro C."/>
            <person name="Ventosa A."/>
        </authorList>
    </citation>
    <scope>NUCLEOTIDE SEQUENCE [LARGE SCALE GENOMIC DNA]</scope>
    <source>
        <strain evidence="1 2">1BSP15-2V2</strain>
    </source>
</reference>
<dbReference type="Proteomes" id="UP001207918">
    <property type="component" value="Unassembled WGS sequence"/>
</dbReference>
<sequence>MTLVLSWIAEDSRKPSSTYIMTDSRISWDIKMEEGKSEKIESNWDYGRKIFAFKNYPDIIGYCGDVLFPTQVISKAVDILDSGQFYKKGYDFEDRVEVIKSFIKKQLDDYPDLVKQGFTILIAGRKIDNHVFRRFILSWQRDSWKEKYVDEDTDAIFDSSIILGSGREYFKKFYNNKYYDSELHNFSRGAATSFSDALTQDNLEERCGGAPQIVAVYNGGMPKIIGTVFKSKRYLLGSEINTPINLDSFQWRDESFQRIKGDKLELIEDAQVQPPLQ</sequence>
<dbReference type="RefSeq" id="WP_265767891.1">
    <property type="nucleotide sequence ID" value="NZ_JAGGJA010000021.1"/>
</dbReference>
<keyword evidence="2" id="KW-1185">Reference proteome</keyword>
<comment type="caution">
    <text evidence="1">The sequence shown here is derived from an EMBL/GenBank/DDBJ whole genome shotgun (WGS) entry which is preliminary data.</text>
</comment>
<protein>
    <submittedName>
        <fullName evidence="1">Uncharacterized protein</fullName>
    </submittedName>
</protein>
<name>A0ABT3PT50_9BACT</name>
<dbReference type="EMBL" id="JAGGJA010000021">
    <property type="protein sequence ID" value="MCW9709036.1"/>
    <property type="molecule type" value="Genomic_DNA"/>
</dbReference>
<evidence type="ECO:0000313" key="1">
    <source>
        <dbReference type="EMBL" id="MCW9709036.1"/>
    </source>
</evidence>
<evidence type="ECO:0000313" key="2">
    <source>
        <dbReference type="Proteomes" id="UP001207918"/>
    </source>
</evidence>
<organism evidence="1 2">
    <name type="scientific">Fodinibius salsisoli</name>
    <dbReference type="NCBI Taxonomy" id="2820877"/>
    <lineage>
        <taxon>Bacteria</taxon>
        <taxon>Pseudomonadati</taxon>
        <taxon>Balneolota</taxon>
        <taxon>Balneolia</taxon>
        <taxon>Balneolales</taxon>
        <taxon>Balneolaceae</taxon>
        <taxon>Fodinibius</taxon>
    </lineage>
</organism>